<dbReference type="AlphaFoldDB" id="A0A2N8UNM7"/>
<reference evidence="5 6" key="1">
    <citation type="submission" date="2017-02" db="EMBL/GenBank/DDBJ databases">
        <authorList>
            <person name="Peterson S.W."/>
        </authorList>
    </citation>
    <scope>NUCLEOTIDE SEQUENCE [LARGE SCALE GENOMIC DNA]</scope>
    <source>
        <strain evidence="5 6">SRS1_H2-8</strain>
    </source>
</reference>
<keyword evidence="1 2" id="KW-0728">SH3 domain</keyword>
<dbReference type="InterPro" id="IPR001452">
    <property type="entry name" value="SH3_domain"/>
</dbReference>
<feature type="compositionally biased region" description="Low complexity" evidence="3">
    <location>
        <begin position="171"/>
        <end position="197"/>
    </location>
</feature>
<dbReference type="InterPro" id="IPR036028">
    <property type="entry name" value="SH3-like_dom_sf"/>
</dbReference>
<protein>
    <recommendedName>
        <fullName evidence="4">SH3 domain-containing protein</fullName>
    </recommendedName>
</protein>
<dbReference type="EMBL" id="LT795075">
    <property type="protein sequence ID" value="SJX66496.1"/>
    <property type="molecule type" value="Genomic_DNA"/>
</dbReference>
<feature type="region of interest" description="Disordered" evidence="3">
    <location>
        <begin position="55"/>
        <end position="279"/>
    </location>
</feature>
<sequence length="416" mass="42986">MPSIDARLKAANADADASPSRTDRKSADDVFLSTANLSSELSRVNSTPLSSEAIDALGLPSSASSSSSQDPLNEPSPLTMAPPKPSPADTLYPSPSGGFVPSPEEGQDWRLKPPPPGRITKPAASSSTTPPATLSLPALKESTAHSSASALSPTAAASNPPTPTRPPSLPSCPETASKIANASSSSLSRRSSQASNAVASPQLRPSSSSSSSRHRLSTAISPLEPASTANDAAQASSSRSSITSQSGARDASPLRSAKSSRPNSTASHQTARNDNAKDDLFASITVRDFAFATDDPRHHGQPLAEPQPSADDSHSADEHGQDADADEHEFFIEGAEDENEFDGDEGDSASVPEGVYNVLYQFDPVSEHELAVAPGDVVHVVGSLEGGWAIAVKDGDESVKGLVPATYLEWSAPLPQ</sequence>
<evidence type="ECO:0000313" key="6">
    <source>
        <dbReference type="Proteomes" id="UP000239563"/>
    </source>
</evidence>
<feature type="domain" description="SH3" evidence="4">
    <location>
        <begin position="351"/>
        <end position="413"/>
    </location>
</feature>
<name>A0A2N8UNM7_9BASI</name>
<accession>A0A2N8UNM7</accession>
<dbReference type="SMART" id="SM00326">
    <property type="entry name" value="SH3"/>
    <property type="match status" value="1"/>
</dbReference>
<feature type="compositionally biased region" description="Low complexity" evidence="3">
    <location>
        <begin position="229"/>
        <end position="248"/>
    </location>
</feature>
<evidence type="ECO:0000256" key="2">
    <source>
        <dbReference type="PROSITE-ProRule" id="PRU00192"/>
    </source>
</evidence>
<gene>
    <name evidence="5" type="ORF">SRS1_11320</name>
</gene>
<dbReference type="Gene3D" id="2.30.30.40">
    <property type="entry name" value="SH3 Domains"/>
    <property type="match status" value="1"/>
</dbReference>
<feature type="compositionally biased region" description="Basic and acidic residues" evidence="3">
    <location>
        <begin position="311"/>
        <end position="322"/>
    </location>
</feature>
<feature type="compositionally biased region" description="Low complexity" evidence="3">
    <location>
        <begin position="120"/>
        <end position="159"/>
    </location>
</feature>
<feature type="compositionally biased region" description="Polar residues" evidence="3">
    <location>
        <begin position="257"/>
        <end position="273"/>
    </location>
</feature>
<evidence type="ECO:0000259" key="4">
    <source>
        <dbReference type="PROSITE" id="PS50002"/>
    </source>
</evidence>
<evidence type="ECO:0000313" key="5">
    <source>
        <dbReference type="EMBL" id="SJX66496.1"/>
    </source>
</evidence>
<dbReference type="Proteomes" id="UP000239563">
    <property type="component" value="Chromosome XXII"/>
</dbReference>
<feature type="compositionally biased region" description="Pro residues" evidence="3">
    <location>
        <begin position="160"/>
        <end position="170"/>
    </location>
</feature>
<evidence type="ECO:0000256" key="1">
    <source>
        <dbReference type="ARBA" id="ARBA00022443"/>
    </source>
</evidence>
<dbReference type="SUPFAM" id="SSF50044">
    <property type="entry name" value="SH3-domain"/>
    <property type="match status" value="1"/>
</dbReference>
<feature type="compositionally biased region" description="Acidic residues" evidence="3">
    <location>
        <begin position="334"/>
        <end position="347"/>
    </location>
</feature>
<dbReference type="PROSITE" id="PS50002">
    <property type="entry name" value="SH3"/>
    <property type="match status" value="1"/>
</dbReference>
<feature type="region of interest" description="Disordered" evidence="3">
    <location>
        <begin position="292"/>
        <end position="350"/>
    </location>
</feature>
<organism evidence="5 6">
    <name type="scientific">Sporisorium reilianum f. sp. reilianum</name>
    <dbReference type="NCBI Taxonomy" id="72559"/>
    <lineage>
        <taxon>Eukaryota</taxon>
        <taxon>Fungi</taxon>
        <taxon>Dikarya</taxon>
        <taxon>Basidiomycota</taxon>
        <taxon>Ustilaginomycotina</taxon>
        <taxon>Ustilaginomycetes</taxon>
        <taxon>Ustilaginales</taxon>
        <taxon>Ustilaginaceae</taxon>
        <taxon>Sporisorium</taxon>
    </lineage>
</organism>
<feature type="region of interest" description="Disordered" evidence="3">
    <location>
        <begin position="1"/>
        <end position="29"/>
    </location>
</feature>
<proteinExistence type="predicted"/>
<evidence type="ECO:0000256" key="3">
    <source>
        <dbReference type="SAM" id="MobiDB-lite"/>
    </source>
</evidence>
<dbReference type="Pfam" id="PF14604">
    <property type="entry name" value="SH3_9"/>
    <property type="match status" value="1"/>
</dbReference>